<dbReference type="Proteomes" id="UP001175271">
    <property type="component" value="Unassembled WGS sequence"/>
</dbReference>
<comment type="caution">
    <text evidence="2">The sequence shown here is derived from an EMBL/GenBank/DDBJ whole genome shotgun (WGS) entry which is preliminary data.</text>
</comment>
<dbReference type="AlphaFoldDB" id="A0AA39HVR9"/>
<evidence type="ECO:0000313" key="2">
    <source>
        <dbReference type="EMBL" id="KAK0412941.1"/>
    </source>
</evidence>
<reference evidence="2" key="1">
    <citation type="submission" date="2023-06" db="EMBL/GenBank/DDBJ databases">
        <title>Genomic analysis of the entomopathogenic nematode Steinernema hermaphroditum.</title>
        <authorList>
            <person name="Schwarz E.M."/>
            <person name="Heppert J.K."/>
            <person name="Baniya A."/>
            <person name="Schwartz H.T."/>
            <person name="Tan C.-H."/>
            <person name="Antoshechkin I."/>
            <person name="Sternberg P.W."/>
            <person name="Goodrich-Blair H."/>
            <person name="Dillman A.R."/>
        </authorList>
    </citation>
    <scope>NUCLEOTIDE SEQUENCE</scope>
    <source>
        <strain evidence="2">PS9179</strain>
        <tissue evidence="2">Whole animal</tissue>
    </source>
</reference>
<feature type="compositionally biased region" description="Low complexity" evidence="1">
    <location>
        <begin position="380"/>
        <end position="393"/>
    </location>
</feature>
<feature type="region of interest" description="Disordered" evidence="1">
    <location>
        <begin position="379"/>
        <end position="400"/>
    </location>
</feature>
<accession>A0AA39HVR9</accession>
<evidence type="ECO:0000313" key="3">
    <source>
        <dbReference type="Proteomes" id="UP001175271"/>
    </source>
</evidence>
<gene>
    <name evidence="2" type="ORF">QR680_006493</name>
</gene>
<evidence type="ECO:0000256" key="1">
    <source>
        <dbReference type="SAM" id="MobiDB-lite"/>
    </source>
</evidence>
<dbReference type="EMBL" id="JAUCMV010000003">
    <property type="protein sequence ID" value="KAK0412941.1"/>
    <property type="molecule type" value="Genomic_DNA"/>
</dbReference>
<proteinExistence type="predicted"/>
<name>A0AA39HVR9_9BILA</name>
<sequence>MGSATSVCLSARRSAAKTRLGSTDSRLSRQVLADILSECREVEEWKAVRCVSRRFKRCADSRAEVDISIDWEMKCGARSVRSENMVFAIYSDLYIGGKHVLERHDDVDSLAWLWPTVPLRSISIHCFHLASHASINDFTLHHEFLSEIATFLERVPERCLRSLKKFEIATQDSFSSYFMCPEYTIPQFKRIVRRLPENMESIELQTFPSNEGLVASLLGLKPKKLLILGDETILEDSLDFMKHNHSTTLFIHMRELQDHELVLKAYDSLTQIWKDSPQHHENSVHVEFGDTRTSTAHLERKISGLTDQSCVHSPSKVCKVNCNVVSRYGIYCEVTLSLKVEETSLLKKTKKEVRGLNLLERNSVPVLNNMPDYQLHLTNDSSSFDSESDSGISLESEESQMEEIDLSADLTSTMEYVEFDEHQRLLISAPGA</sequence>
<protein>
    <recommendedName>
        <fullName evidence="4">F-box domain-containing protein</fullName>
    </recommendedName>
</protein>
<keyword evidence="3" id="KW-1185">Reference proteome</keyword>
<evidence type="ECO:0008006" key="4">
    <source>
        <dbReference type="Google" id="ProtNLM"/>
    </source>
</evidence>
<organism evidence="2 3">
    <name type="scientific">Steinernema hermaphroditum</name>
    <dbReference type="NCBI Taxonomy" id="289476"/>
    <lineage>
        <taxon>Eukaryota</taxon>
        <taxon>Metazoa</taxon>
        <taxon>Ecdysozoa</taxon>
        <taxon>Nematoda</taxon>
        <taxon>Chromadorea</taxon>
        <taxon>Rhabditida</taxon>
        <taxon>Tylenchina</taxon>
        <taxon>Panagrolaimomorpha</taxon>
        <taxon>Strongyloidoidea</taxon>
        <taxon>Steinernematidae</taxon>
        <taxon>Steinernema</taxon>
    </lineage>
</organism>